<evidence type="ECO:0000256" key="5">
    <source>
        <dbReference type="ARBA" id="ARBA00022927"/>
    </source>
</evidence>
<keyword evidence="5 9" id="KW-0653">Protein transport</keyword>
<dbReference type="InterPro" id="IPR005578">
    <property type="entry name" value="Yif1_fam"/>
</dbReference>
<keyword evidence="6" id="KW-1133">Transmembrane helix</keyword>
<dbReference type="GO" id="GO:0006888">
    <property type="term" value="P:endoplasmic reticulum to Golgi vesicle-mediated transport"/>
    <property type="evidence" value="ECO:0007669"/>
    <property type="project" value="UniProtKB-UniRule"/>
</dbReference>
<evidence type="ECO:0000256" key="3">
    <source>
        <dbReference type="ARBA" id="ARBA00022692"/>
    </source>
</evidence>
<evidence type="ECO:0000256" key="1">
    <source>
        <dbReference type="ARBA" id="ARBA00009727"/>
    </source>
</evidence>
<comment type="function">
    <text evidence="9">Has a role in transport between endoplasmic reticulum and Golgi.</text>
</comment>
<organism evidence="11">
    <name type="scientific">Alectorobius mimon</name>
    <dbReference type="NCBI Taxonomy" id="360319"/>
    <lineage>
        <taxon>Eukaryota</taxon>
        <taxon>Metazoa</taxon>
        <taxon>Ecdysozoa</taxon>
        <taxon>Arthropoda</taxon>
        <taxon>Chelicerata</taxon>
        <taxon>Arachnida</taxon>
        <taxon>Acari</taxon>
        <taxon>Parasitiformes</taxon>
        <taxon>Ixodida</taxon>
        <taxon>Ixodoidea</taxon>
        <taxon>Argasidae</taxon>
        <taxon>Ornithodorinae</taxon>
        <taxon>Alectorobius</taxon>
    </lineage>
</organism>
<comment type="similarity">
    <text evidence="1 9">Belongs to the YIF1 family.</text>
</comment>
<keyword evidence="7 9" id="KW-0333">Golgi apparatus</keyword>
<evidence type="ECO:0000256" key="8">
    <source>
        <dbReference type="ARBA" id="ARBA00023136"/>
    </source>
</evidence>
<dbReference type="Pfam" id="PF03878">
    <property type="entry name" value="YIF1"/>
    <property type="match status" value="1"/>
</dbReference>
<evidence type="ECO:0000256" key="10">
    <source>
        <dbReference type="SAM" id="MobiDB-lite"/>
    </source>
</evidence>
<feature type="compositionally biased region" description="Pro residues" evidence="10">
    <location>
        <begin position="1"/>
        <end position="10"/>
    </location>
</feature>
<dbReference type="GO" id="GO:0005793">
    <property type="term" value="C:endoplasmic reticulum-Golgi intermediate compartment"/>
    <property type="evidence" value="ECO:0007669"/>
    <property type="project" value="UniProtKB-UniRule"/>
</dbReference>
<dbReference type="GO" id="GO:0030134">
    <property type="term" value="C:COPII-coated ER to Golgi transport vesicle"/>
    <property type="evidence" value="ECO:0007669"/>
    <property type="project" value="TreeGrafter"/>
</dbReference>
<sequence length="306" mass="34379">MQPPPQPPNNYQPHGYPSGPQLFEDTSYAGQQRQAYGAHPSQGGGWQGYSSGPSFQPDQFLRDPMAAMAMQYGSQLAGQGQKMVNEKIEKYVSVSKLKYYFAVDTAYVCKKLALLLFPFSHSEWAVKYDQNEPVPPRYDVNAPDLYIPSMAFVTYILLSGYLLGLNDKFTPEQLGMQASTALMWLTLEVLVILLATYILSVNNTMRLFDIIAFSSYKFVSMISAMFASLLLQNLGYWVVLGYTCLSLDFFLLRTLRIAVLSNPSSDQYGHNSRKGLYLLLGICVLQPIMCYFMTYHLIRTSSVAAV</sequence>
<evidence type="ECO:0000256" key="4">
    <source>
        <dbReference type="ARBA" id="ARBA00022824"/>
    </source>
</evidence>
<evidence type="ECO:0000256" key="9">
    <source>
        <dbReference type="RuleBase" id="RU368073"/>
    </source>
</evidence>
<reference evidence="11" key="1">
    <citation type="submission" date="2016-03" db="EMBL/GenBank/DDBJ databases">
        <title>Gut transcriptome analysis on engorged females of Ornithodoros mimon (Acari: Argasidae) and phylogenetic inferences of soft ticks.</title>
        <authorList>
            <person name="Landulfo G.A."/>
            <person name="Giovanni D."/>
            <person name="Carvalho E."/>
            <person name="Junqueira-de-Azevedo I."/>
            <person name="Patane J."/>
            <person name="Mendoca R."/>
            <person name="Barros-Battesti D."/>
        </authorList>
    </citation>
    <scope>NUCLEOTIDE SEQUENCE</scope>
    <source>
        <strain evidence="11">Females</strain>
        <tissue evidence="11">Gut</tissue>
    </source>
</reference>
<evidence type="ECO:0000313" key="11">
    <source>
        <dbReference type="EMBL" id="JAR87593.1"/>
    </source>
</evidence>
<dbReference type="AlphaFoldDB" id="A0A147BA17"/>
<name>A0A147BA17_9ACAR</name>
<keyword evidence="4 9" id="KW-0256">Endoplasmic reticulum</keyword>
<keyword evidence="8" id="KW-0472">Membrane</keyword>
<evidence type="ECO:0000256" key="6">
    <source>
        <dbReference type="ARBA" id="ARBA00022989"/>
    </source>
</evidence>
<dbReference type="GO" id="GO:0005789">
    <property type="term" value="C:endoplasmic reticulum membrane"/>
    <property type="evidence" value="ECO:0007669"/>
    <property type="project" value="UniProtKB-SubCell"/>
</dbReference>
<dbReference type="PANTHER" id="PTHR14083:SF0">
    <property type="entry name" value="YIP1D-INTERACTING FACTOR 1, ISOFORM C"/>
    <property type="match status" value="1"/>
</dbReference>
<proteinExistence type="inferred from homology"/>
<dbReference type="GO" id="GO:0000139">
    <property type="term" value="C:Golgi membrane"/>
    <property type="evidence" value="ECO:0007669"/>
    <property type="project" value="UniProtKB-SubCell"/>
</dbReference>
<keyword evidence="2 9" id="KW-0813">Transport</keyword>
<accession>A0A147BA17</accession>
<dbReference type="EMBL" id="GEIB01000207">
    <property type="protein sequence ID" value="JAR87593.1"/>
    <property type="molecule type" value="Transcribed_RNA"/>
</dbReference>
<evidence type="ECO:0000256" key="2">
    <source>
        <dbReference type="ARBA" id="ARBA00022448"/>
    </source>
</evidence>
<protein>
    <recommendedName>
        <fullName evidence="9">Protein YIF1</fullName>
    </recommendedName>
</protein>
<keyword evidence="3" id="KW-0812">Transmembrane</keyword>
<feature type="region of interest" description="Disordered" evidence="10">
    <location>
        <begin position="1"/>
        <end position="49"/>
    </location>
</feature>
<evidence type="ECO:0000256" key="7">
    <source>
        <dbReference type="ARBA" id="ARBA00023034"/>
    </source>
</evidence>
<dbReference type="GO" id="GO:0015031">
    <property type="term" value="P:protein transport"/>
    <property type="evidence" value="ECO:0007669"/>
    <property type="project" value="UniProtKB-KW"/>
</dbReference>
<dbReference type="PANTHER" id="PTHR14083">
    <property type="entry name" value="YIP1 INTERACTING FACTOR HOMOLOG YIF1 PROTEIN"/>
    <property type="match status" value="1"/>
</dbReference>
<comment type="subcellular location">
    <subcellularLocation>
        <location evidence="9">Endoplasmic reticulum membrane</location>
        <topology evidence="9">Multi-pass membrane protein</topology>
    </subcellularLocation>
    <subcellularLocation>
        <location evidence="9">Golgi apparatus membrane</location>
        <topology evidence="9">Multi-pass membrane protein</topology>
    </subcellularLocation>
</comment>